<proteinExistence type="predicted"/>
<reference evidence="1 2" key="1">
    <citation type="submission" date="2020-11" db="EMBL/GenBank/DDBJ databases">
        <title>Arthrobacter antarcticus sp. nov., isolated from Antarctic Soil.</title>
        <authorList>
            <person name="Li J."/>
        </authorList>
    </citation>
    <scope>NUCLEOTIDE SEQUENCE [LARGE SCALE GENOMIC DNA]</scope>
    <source>
        <strain evidence="1 2">Z1-20</strain>
    </source>
</reference>
<keyword evidence="2" id="KW-1185">Reference proteome</keyword>
<gene>
    <name evidence="1" type="ORF">IV500_06050</name>
</gene>
<dbReference type="EMBL" id="JADNYM010000006">
    <property type="protein sequence ID" value="MBG0738985.1"/>
    <property type="molecule type" value="Genomic_DNA"/>
</dbReference>
<sequence>MATFNLDQLLTINNKDSYTYSDGHPGAGTPQEIFGQDRHEGPELAMFYKNHRGTDLYNTYSVGGWETGNYHRTVDQAPSSKARTPG</sequence>
<dbReference type="RefSeq" id="WP_196395934.1">
    <property type="nucleotide sequence ID" value="NZ_JADNYM010000006.1"/>
</dbReference>
<organism evidence="1 2">
    <name type="scientific">Arthrobacter terrae</name>
    <dbReference type="NCBI Taxonomy" id="2935737"/>
    <lineage>
        <taxon>Bacteria</taxon>
        <taxon>Bacillati</taxon>
        <taxon>Actinomycetota</taxon>
        <taxon>Actinomycetes</taxon>
        <taxon>Micrococcales</taxon>
        <taxon>Micrococcaceae</taxon>
        <taxon>Arthrobacter</taxon>
    </lineage>
</organism>
<protein>
    <submittedName>
        <fullName evidence="1">Uncharacterized protein</fullName>
    </submittedName>
</protein>
<name>A0A931G4Z9_9MICC</name>
<evidence type="ECO:0000313" key="2">
    <source>
        <dbReference type="Proteomes" id="UP000655366"/>
    </source>
</evidence>
<dbReference type="AlphaFoldDB" id="A0A931G4Z9"/>
<evidence type="ECO:0000313" key="1">
    <source>
        <dbReference type="EMBL" id="MBG0738985.1"/>
    </source>
</evidence>
<accession>A0A931G4Z9</accession>
<dbReference type="Proteomes" id="UP000655366">
    <property type="component" value="Unassembled WGS sequence"/>
</dbReference>
<comment type="caution">
    <text evidence="1">The sequence shown here is derived from an EMBL/GenBank/DDBJ whole genome shotgun (WGS) entry which is preliminary data.</text>
</comment>